<protein>
    <submittedName>
        <fullName evidence="1">DUF4127 family protein</fullName>
    </submittedName>
</protein>
<proteinExistence type="predicted"/>
<name>A0A4R5DTP2_9ACTN</name>
<dbReference type="EMBL" id="SMKZ01000003">
    <property type="protein sequence ID" value="TDE14263.1"/>
    <property type="molecule type" value="Genomic_DNA"/>
</dbReference>
<dbReference type="RefSeq" id="WP_131891352.1">
    <property type="nucleotide sequence ID" value="NZ_SMKZ01000003.1"/>
</dbReference>
<comment type="caution">
    <text evidence="1">The sequence shown here is derived from an EMBL/GenBank/DDBJ whole genome shotgun (WGS) entry which is preliminary data.</text>
</comment>
<organism evidence="1 2">
    <name type="scientific">Jiangella asiatica</name>
    <dbReference type="NCBI Taxonomy" id="2530372"/>
    <lineage>
        <taxon>Bacteria</taxon>
        <taxon>Bacillati</taxon>
        <taxon>Actinomycetota</taxon>
        <taxon>Actinomycetes</taxon>
        <taxon>Jiangellales</taxon>
        <taxon>Jiangellaceae</taxon>
        <taxon>Jiangella</taxon>
    </lineage>
</organism>
<dbReference type="InterPro" id="IPR025394">
    <property type="entry name" value="DUF4127"/>
</dbReference>
<reference evidence="1 2" key="1">
    <citation type="submission" date="2019-03" db="EMBL/GenBank/DDBJ databases">
        <title>Draft genome sequences of novel Actinobacteria.</title>
        <authorList>
            <person name="Sahin N."/>
            <person name="Ay H."/>
            <person name="Saygin H."/>
        </authorList>
    </citation>
    <scope>NUCLEOTIDE SEQUENCE [LARGE SCALE GENOMIC DNA]</scope>
    <source>
        <strain evidence="1 2">5K138</strain>
    </source>
</reference>
<sequence length="497" mass="53099">MTGATTVTLLPLDDRPVNTSQVATLAEVAGARLLLPPGHLVPPGGEPGDVDGLSAWLEAAAATSDAVVVSVNQLAFGGFVASRRTVEPLATVLARLDVLRRLRATAPDRPIHAFVTLMRTKAFDDAGAEPPYWATHGRRFFALSRELHQAEHGLPSDAEAARAAVPATSAVDFFTRRMRLHSVQLACIELAAAGVIDTLSILVEDSTVESVSTSEREWLEAWIRRLDLADRLRCLSGADEAAAVLVTRAVLARAGRRVAVAVECVDPDALGRVATYEDVPVGQTVAAQIECVGGELVEDLGAADLVLAVHPPGEPPRDWCRWPVVPDRSDDTAATRLAARVRQLLDAGHRVTVADVADANGSDPALVKALREAGVLRQLAGYGGWNTAGNTIGTAVAQGCVHLLAGTSEQRAGHSRSVIHRLLEDWGYQNLARRAIIESGTLPPTEEVTDVLDARLAELGPVGATVRIRPGSVRFPWNRAFEIDFELEARTREDDGR</sequence>
<dbReference type="OrthoDB" id="9789552at2"/>
<keyword evidence="2" id="KW-1185">Reference proteome</keyword>
<dbReference type="InParanoid" id="A0A4R5DTP2"/>
<dbReference type="AlphaFoldDB" id="A0A4R5DTP2"/>
<evidence type="ECO:0000313" key="2">
    <source>
        <dbReference type="Proteomes" id="UP000294739"/>
    </source>
</evidence>
<dbReference type="Pfam" id="PF13552">
    <property type="entry name" value="DUF4127"/>
    <property type="match status" value="1"/>
</dbReference>
<accession>A0A4R5DTP2</accession>
<dbReference type="Proteomes" id="UP000294739">
    <property type="component" value="Unassembled WGS sequence"/>
</dbReference>
<gene>
    <name evidence="1" type="ORF">E1269_03665</name>
</gene>
<evidence type="ECO:0000313" key="1">
    <source>
        <dbReference type="EMBL" id="TDE14263.1"/>
    </source>
</evidence>